<dbReference type="RefSeq" id="WP_057956798.1">
    <property type="nucleotide sequence ID" value="NZ_KQ556959.1"/>
</dbReference>
<dbReference type="STRING" id="54398.Ga0074115_13815"/>
<dbReference type="Gene3D" id="2.30.30.910">
    <property type="match status" value="1"/>
</dbReference>
<evidence type="ECO:0000259" key="7">
    <source>
        <dbReference type="Pfam" id="PF13861"/>
    </source>
</evidence>
<evidence type="ECO:0000256" key="5">
    <source>
        <dbReference type="RuleBase" id="RU362076"/>
    </source>
</evidence>
<dbReference type="InterPro" id="IPR025965">
    <property type="entry name" value="FlgD/Vpr_Ig-like"/>
</dbReference>
<comment type="function">
    <text evidence="4 5">Required for flagellar hook formation. May act as a scaffolding protein.</text>
</comment>
<dbReference type="Proteomes" id="UP000051276">
    <property type="component" value="Unassembled WGS sequence"/>
</dbReference>
<evidence type="ECO:0000256" key="2">
    <source>
        <dbReference type="ARBA" id="ARBA00016013"/>
    </source>
</evidence>
<name>A0A0T5Z7T3_9GAMM</name>
<reference evidence="10 11" key="1">
    <citation type="submission" date="2015-11" db="EMBL/GenBank/DDBJ databases">
        <title>The genome of Candidatus Endoriftia persephone in Ridgeia piscesae and population structure of the North Eastern Pacific vestimentiferan symbionts.</title>
        <authorList>
            <person name="Perez M."/>
            <person name="Juniper K.S."/>
        </authorList>
    </citation>
    <scope>NUCLEOTIDE SEQUENCE [LARGE SCALE GENOMIC DNA]</scope>
    <source>
        <strain evidence="9">Ind10</strain>
        <strain evidence="8">Ind11</strain>
    </source>
</reference>
<proteinExistence type="inferred from homology"/>
<dbReference type="EMBL" id="LMXI01000269">
    <property type="protein sequence ID" value="KRT58813.1"/>
    <property type="molecule type" value="Genomic_DNA"/>
</dbReference>
<evidence type="ECO:0000256" key="4">
    <source>
        <dbReference type="ARBA" id="ARBA00024746"/>
    </source>
</evidence>
<keyword evidence="3 5" id="KW-1005">Bacterial flagellum biogenesis</keyword>
<dbReference type="EMBL" id="LDXT01000059">
    <property type="protein sequence ID" value="KRT56299.1"/>
    <property type="molecule type" value="Genomic_DNA"/>
</dbReference>
<evidence type="ECO:0000313" key="9">
    <source>
        <dbReference type="EMBL" id="KRT58813.1"/>
    </source>
</evidence>
<dbReference type="InterPro" id="IPR005648">
    <property type="entry name" value="FlgD"/>
</dbReference>
<dbReference type="Pfam" id="PF13860">
    <property type="entry name" value="FlgD_ig"/>
    <property type="match status" value="1"/>
</dbReference>
<organism evidence="9 10">
    <name type="scientific">endosymbiont of Ridgeia piscesae</name>
    <dbReference type="NCBI Taxonomy" id="54398"/>
    <lineage>
        <taxon>Bacteria</taxon>
        <taxon>Pseudomonadati</taxon>
        <taxon>Pseudomonadota</taxon>
        <taxon>Gammaproteobacteria</taxon>
        <taxon>sulfur-oxidizing symbionts</taxon>
    </lineage>
</organism>
<keyword evidence="9" id="KW-0966">Cell projection</keyword>
<dbReference type="InterPro" id="IPR025963">
    <property type="entry name" value="FLgD_Tudor"/>
</dbReference>
<accession>A0A0T5Z7T3</accession>
<protein>
    <recommendedName>
        <fullName evidence="2 5">Basal-body rod modification protein FlgD</fullName>
    </recommendedName>
</protein>
<dbReference type="Pfam" id="PF03963">
    <property type="entry name" value="FlgD"/>
    <property type="match status" value="1"/>
</dbReference>
<dbReference type="AlphaFoldDB" id="A0A0T5Z7T3"/>
<dbReference type="Gene3D" id="2.60.40.4070">
    <property type="match status" value="1"/>
</dbReference>
<comment type="caution">
    <text evidence="9">The sequence shown here is derived from an EMBL/GenBank/DDBJ whole genome shotgun (WGS) entry which is preliminary data.</text>
</comment>
<keyword evidence="9" id="KW-0969">Cilium</keyword>
<evidence type="ECO:0000313" key="8">
    <source>
        <dbReference type="EMBL" id="KRT56299.1"/>
    </source>
</evidence>
<keyword evidence="9" id="KW-0282">Flagellum</keyword>
<evidence type="ECO:0000256" key="1">
    <source>
        <dbReference type="ARBA" id="ARBA00010577"/>
    </source>
</evidence>
<evidence type="ECO:0000259" key="6">
    <source>
        <dbReference type="Pfam" id="PF13860"/>
    </source>
</evidence>
<keyword evidence="11" id="KW-1185">Reference proteome</keyword>
<evidence type="ECO:0000313" key="11">
    <source>
        <dbReference type="Proteomes" id="UP000051634"/>
    </source>
</evidence>
<sequence length="223" mass="23470">METIQSNEELFSSLGFSATQQEPVDQGLEMEDFMNLMVTELTHQDPFKPMENTELATQISQFAAVSGIDDLNKSFTGLSSSITSDQALQAANLLGRQVLVPSSAGWFGSGDTLKGSIELPSNASNVTLRITNSNGALVRELELGSHEGGALAFSWDGYDDQGDFAGSGLYQVTAQATVDGAEMAPAVHVAAEVESVSLGGSGGVRLNLVGLGQVSMNDVKEIY</sequence>
<dbReference type="OrthoDB" id="9785233at2"/>
<dbReference type="Proteomes" id="UP000051634">
    <property type="component" value="Unassembled WGS sequence"/>
</dbReference>
<evidence type="ECO:0000256" key="3">
    <source>
        <dbReference type="ARBA" id="ARBA00022795"/>
    </source>
</evidence>
<dbReference type="GO" id="GO:0044781">
    <property type="term" value="P:bacterial-type flagellum organization"/>
    <property type="evidence" value="ECO:0007669"/>
    <property type="project" value="UniProtKB-UniRule"/>
</dbReference>
<evidence type="ECO:0000313" key="10">
    <source>
        <dbReference type="Proteomes" id="UP000051276"/>
    </source>
</evidence>
<gene>
    <name evidence="8" type="ORF">Ga0074115_13815</name>
    <name evidence="9" type="ORF">Ga0076813_14255</name>
</gene>
<feature type="domain" description="FlgD/Vpr Ig-like" evidence="6">
    <location>
        <begin position="110"/>
        <end position="177"/>
    </location>
</feature>
<comment type="similarity">
    <text evidence="1 5">Belongs to the FlgD family.</text>
</comment>
<feature type="domain" description="FlgD Tudor-like" evidence="7">
    <location>
        <begin position="85"/>
        <end position="220"/>
    </location>
</feature>
<dbReference type="Pfam" id="PF13861">
    <property type="entry name" value="FLgD_tudor"/>
    <property type="match status" value="1"/>
</dbReference>